<comment type="caution">
    <text evidence="2">The sequence shown here is derived from an EMBL/GenBank/DDBJ whole genome shotgun (WGS) entry which is preliminary data.</text>
</comment>
<evidence type="ECO:0000313" key="2">
    <source>
        <dbReference type="EMBL" id="GIH96736.1"/>
    </source>
</evidence>
<organism evidence="2 3">
    <name type="scientific">Planobispora siamensis</name>
    <dbReference type="NCBI Taxonomy" id="936338"/>
    <lineage>
        <taxon>Bacteria</taxon>
        <taxon>Bacillati</taxon>
        <taxon>Actinomycetota</taxon>
        <taxon>Actinomycetes</taxon>
        <taxon>Streptosporangiales</taxon>
        <taxon>Streptosporangiaceae</taxon>
        <taxon>Planobispora</taxon>
    </lineage>
</organism>
<feature type="region of interest" description="Disordered" evidence="1">
    <location>
        <begin position="1"/>
        <end position="35"/>
    </location>
</feature>
<accession>A0A8J3WRC9</accession>
<dbReference type="Proteomes" id="UP000619788">
    <property type="component" value="Unassembled WGS sequence"/>
</dbReference>
<name>A0A8J3WRC9_9ACTN</name>
<dbReference type="AlphaFoldDB" id="A0A8J3WRC9"/>
<protein>
    <submittedName>
        <fullName evidence="2">Uncharacterized protein</fullName>
    </submittedName>
</protein>
<sequence>MTKRRGAVKAPRGSARGLSEKALTGPHSGPPGQVPIRTRVSARHLTPGKVHQLACDWLRVETSPNDVHR</sequence>
<evidence type="ECO:0000256" key="1">
    <source>
        <dbReference type="SAM" id="MobiDB-lite"/>
    </source>
</evidence>
<keyword evidence="3" id="KW-1185">Reference proteome</keyword>
<proteinExistence type="predicted"/>
<dbReference type="EMBL" id="BOOJ01000070">
    <property type="protein sequence ID" value="GIH96736.1"/>
    <property type="molecule type" value="Genomic_DNA"/>
</dbReference>
<gene>
    <name evidence="2" type="ORF">Psi01_73660</name>
</gene>
<reference evidence="2 3" key="1">
    <citation type="submission" date="2021-01" db="EMBL/GenBank/DDBJ databases">
        <title>Whole genome shotgun sequence of Planobispora siamensis NBRC 107568.</title>
        <authorList>
            <person name="Komaki H."/>
            <person name="Tamura T."/>
        </authorList>
    </citation>
    <scope>NUCLEOTIDE SEQUENCE [LARGE SCALE GENOMIC DNA]</scope>
    <source>
        <strain evidence="2 3">NBRC 107568</strain>
    </source>
</reference>
<evidence type="ECO:0000313" key="3">
    <source>
        <dbReference type="Proteomes" id="UP000619788"/>
    </source>
</evidence>